<dbReference type="GO" id="GO:0005886">
    <property type="term" value="C:plasma membrane"/>
    <property type="evidence" value="ECO:0007669"/>
    <property type="project" value="UniProtKB-SubCell"/>
</dbReference>
<dbReference type="RefSeq" id="WP_083433499.1">
    <property type="nucleotide sequence ID" value="NZ_HG764815.1"/>
</dbReference>
<keyword evidence="6 7" id="KW-0472">Membrane</keyword>
<protein>
    <submittedName>
        <fullName evidence="9">Fructose-amino acid permease</fullName>
    </submittedName>
</protein>
<dbReference type="InterPro" id="IPR000515">
    <property type="entry name" value="MetI-like"/>
</dbReference>
<keyword evidence="5 7" id="KW-1133">Transmembrane helix</keyword>
<keyword evidence="4 7" id="KW-0812">Transmembrane</keyword>
<comment type="caution">
    <text evidence="9">The sequence shown here is derived from an EMBL/GenBank/DDBJ whole genome shotgun (WGS) entry which is preliminary data.</text>
</comment>
<comment type="subcellular location">
    <subcellularLocation>
        <location evidence="1 7">Cell membrane</location>
        <topology evidence="1 7">Multi-pass membrane protein</topology>
    </subcellularLocation>
</comment>
<dbReference type="Proteomes" id="UP000035763">
    <property type="component" value="Unassembled WGS sequence"/>
</dbReference>
<feature type="transmembrane region" description="Helical" evidence="7">
    <location>
        <begin position="96"/>
        <end position="117"/>
    </location>
</feature>
<dbReference type="SUPFAM" id="SSF161098">
    <property type="entry name" value="MetI-like"/>
    <property type="match status" value="1"/>
</dbReference>
<comment type="similarity">
    <text evidence="7">Belongs to the binding-protein-dependent transport system permease family.</text>
</comment>
<keyword evidence="10" id="KW-1185">Reference proteome</keyword>
<organism evidence="9 10">
    <name type="scientific">Nostocoides australiense Ben110</name>
    <dbReference type="NCBI Taxonomy" id="1193182"/>
    <lineage>
        <taxon>Bacteria</taxon>
        <taxon>Bacillati</taxon>
        <taxon>Actinomycetota</taxon>
        <taxon>Actinomycetes</taxon>
        <taxon>Micrococcales</taxon>
        <taxon>Intrasporangiaceae</taxon>
        <taxon>Nostocoides</taxon>
    </lineage>
</organism>
<proteinExistence type="inferred from homology"/>
<feature type="domain" description="ABC transmembrane type-1" evidence="8">
    <location>
        <begin position="91"/>
        <end position="282"/>
    </location>
</feature>
<dbReference type="InterPro" id="IPR035906">
    <property type="entry name" value="MetI-like_sf"/>
</dbReference>
<reference evidence="9 10" key="1">
    <citation type="journal article" date="2013" name="ISME J.">
        <title>A metabolic model for members of the genus Tetrasphaera involved in enhanced biological phosphorus removal.</title>
        <authorList>
            <person name="Kristiansen R."/>
            <person name="Nguyen H.T.T."/>
            <person name="Saunders A.M."/>
            <person name="Nielsen J.L."/>
            <person name="Wimmer R."/>
            <person name="Le V.Q."/>
            <person name="McIlroy S.J."/>
            <person name="Petrovski S."/>
            <person name="Seviour R.J."/>
            <person name="Calteau A."/>
            <person name="Nielsen K.L."/>
            <person name="Nielsen P.H."/>
        </authorList>
    </citation>
    <scope>NUCLEOTIDE SEQUENCE [LARGE SCALE GENOMIC DNA]</scope>
    <source>
        <strain evidence="9 10">Ben110</strain>
    </source>
</reference>
<accession>W6K3T1</accession>
<dbReference type="Pfam" id="PF00528">
    <property type="entry name" value="BPD_transp_1"/>
    <property type="match status" value="1"/>
</dbReference>
<evidence type="ECO:0000313" key="10">
    <source>
        <dbReference type="Proteomes" id="UP000035763"/>
    </source>
</evidence>
<feature type="transmembrane region" description="Helical" evidence="7">
    <location>
        <begin position="129"/>
        <end position="147"/>
    </location>
</feature>
<dbReference type="PANTHER" id="PTHR32243:SF18">
    <property type="entry name" value="INNER MEMBRANE ABC TRANSPORTER PERMEASE PROTEIN YCJP"/>
    <property type="match status" value="1"/>
</dbReference>
<feature type="transmembrane region" description="Helical" evidence="7">
    <location>
        <begin position="159"/>
        <end position="182"/>
    </location>
</feature>
<feature type="transmembrane region" description="Helical" evidence="7">
    <location>
        <begin position="203"/>
        <end position="228"/>
    </location>
</feature>
<evidence type="ECO:0000256" key="2">
    <source>
        <dbReference type="ARBA" id="ARBA00022448"/>
    </source>
</evidence>
<evidence type="ECO:0000256" key="5">
    <source>
        <dbReference type="ARBA" id="ARBA00022989"/>
    </source>
</evidence>
<keyword evidence="3" id="KW-1003">Cell membrane</keyword>
<dbReference type="EMBL" id="CAJA01000257">
    <property type="protein sequence ID" value="CCH73804.1"/>
    <property type="molecule type" value="Genomic_DNA"/>
</dbReference>
<sequence length="296" mass="32817">MTAVTSTSASTPIAANRATRGPGWIRRAIAQLFVGLILVLLVLAVIYPLLWMVFSSFKNNSELFANPWSLPGELRWGNFERAWNAGVVRFFVNSTLVTAASIVTTTLISAWAAYGLVRVNVPFSGPITGLLLGGLMVAPTVALIPLFGLLQRLHVYDSLWALLILYTAFRIPFTTFLIRAYLIDMPREMDEAAYVDGATRTQIFWRLVLPVCRPILVSAALLQALFAWNEFAFALVFISNTENKTLPVGLMDMQSRLLTEWPVQFAGLTMAALPMIILFLIGQRQFLRGLTEGMGK</sequence>
<keyword evidence="2 7" id="KW-0813">Transport</keyword>
<evidence type="ECO:0000259" key="8">
    <source>
        <dbReference type="PROSITE" id="PS50928"/>
    </source>
</evidence>
<evidence type="ECO:0000256" key="4">
    <source>
        <dbReference type="ARBA" id="ARBA00022692"/>
    </source>
</evidence>
<evidence type="ECO:0000313" key="9">
    <source>
        <dbReference type="EMBL" id="CCH73804.1"/>
    </source>
</evidence>
<evidence type="ECO:0000256" key="1">
    <source>
        <dbReference type="ARBA" id="ARBA00004651"/>
    </source>
</evidence>
<dbReference type="PANTHER" id="PTHR32243">
    <property type="entry name" value="MALTOSE TRANSPORT SYSTEM PERMEASE-RELATED"/>
    <property type="match status" value="1"/>
</dbReference>
<feature type="transmembrane region" description="Helical" evidence="7">
    <location>
        <begin position="32"/>
        <end position="54"/>
    </location>
</feature>
<feature type="transmembrane region" description="Helical" evidence="7">
    <location>
        <begin position="261"/>
        <end position="281"/>
    </location>
</feature>
<evidence type="ECO:0000256" key="7">
    <source>
        <dbReference type="RuleBase" id="RU363032"/>
    </source>
</evidence>
<dbReference type="Gene3D" id="1.10.3720.10">
    <property type="entry name" value="MetI-like"/>
    <property type="match status" value="1"/>
</dbReference>
<dbReference type="PROSITE" id="PS50928">
    <property type="entry name" value="ABC_TM1"/>
    <property type="match status" value="1"/>
</dbReference>
<gene>
    <name evidence="9" type="primary">frlM</name>
    <name evidence="9" type="ORF">BN11_330013</name>
</gene>
<dbReference type="AlphaFoldDB" id="W6K3T1"/>
<dbReference type="CDD" id="cd06261">
    <property type="entry name" value="TM_PBP2"/>
    <property type="match status" value="1"/>
</dbReference>
<evidence type="ECO:0000256" key="3">
    <source>
        <dbReference type="ARBA" id="ARBA00022475"/>
    </source>
</evidence>
<name>W6K3T1_9MICO</name>
<dbReference type="InterPro" id="IPR050901">
    <property type="entry name" value="BP-dep_ABC_trans_perm"/>
</dbReference>
<dbReference type="STRING" id="1193182.BN11_330013"/>
<evidence type="ECO:0000256" key="6">
    <source>
        <dbReference type="ARBA" id="ARBA00023136"/>
    </source>
</evidence>
<dbReference type="GO" id="GO:0055085">
    <property type="term" value="P:transmembrane transport"/>
    <property type="evidence" value="ECO:0007669"/>
    <property type="project" value="InterPro"/>
</dbReference>